<dbReference type="AlphaFoldDB" id="A0A0R2CKT2"/>
<feature type="transmembrane region" description="Helical" evidence="7">
    <location>
        <begin position="322"/>
        <end position="341"/>
    </location>
</feature>
<dbReference type="PANTHER" id="PTHR43341">
    <property type="entry name" value="AMINO ACID PERMEASE"/>
    <property type="match status" value="1"/>
</dbReference>
<evidence type="ECO:0000259" key="8">
    <source>
        <dbReference type="Pfam" id="PF00324"/>
    </source>
</evidence>
<evidence type="ECO:0000313" key="10">
    <source>
        <dbReference type="Proteomes" id="UP000051576"/>
    </source>
</evidence>
<keyword evidence="10" id="KW-1185">Reference proteome</keyword>
<dbReference type="FunFam" id="1.20.1740.10:FF:000001">
    <property type="entry name" value="Amino acid permease"/>
    <property type="match status" value="1"/>
</dbReference>
<feature type="transmembrane region" description="Helical" evidence="7">
    <location>
        <begin position="176"/>
        <end position="199"/>
    </location>
</feature>
<keyword evidence="5 7" id="KW-1133">Transmembrane helix</keyword>
<feature type="transmembrane region" description="Helical" evidence="7">
    <location>
        <begin position="390"/>
        <end position="407"/>
    </location>
</feature>
<feature type="transmembrane region" description="Helical" evidence="7">
    <location>
        <begin position="80"/>
        <end position="102"/>
    </location>
</feature>
<keyword evidence="3 7" id="KW-0812">Transmembrane</keyword>
<feature type="transmembrane region" description="Helical" evidence="7">
    <location>
        <begin position="108"/>
        <end position="126"/>
    </location>
</feature>
<evidence type="ECO:0000313" key="9">
    <source>
        <dbReference type="EMBL" id="KRM89035.1"/>
    </source>
</evidence>
<dbReference type="InterPro" id="IPR050524">
    <property type="entry name" value="APC_YAT"/>
</dbReference>
<evidence type="ECO:0000256" key="3">
    <source>
        <dbReference type="ARBA" id="ARBA00022692"/>
    </source>
</evidence>
<comment type="subcellular location">
    <subcellularLocation>
        <location evidence="1">Membrane</location>
        <topology evidence="1">Multi-pass membrane protein</topology>
    </subcellularLocation>
</comment>
<evidence type="ECO:0000256" key="5">
    <source>
        <dbReference type="ARBA" id="ARBA00022989"/>
    </source>
</evidence>
<dbReference type="EMBL" id="AYYX01000014">
    <property type="protein sequence ID" value="KRM89035.1"/>
    <property type="molecule type" value="Genomic_DNA"/>
</dbReference>
<sequence>MIALGGSIGTGLFVASGLTISSAGPGGALVAYISVGIMVYFLMTSLGEMATYMPISGSFASYAGKFVDPALGFALGWNYWLNWVITLAVDITTVSIIIKFWLPNSPTWIFSLLALGVMFVINIISARSFAETEYWLSLIKILVILIFIFLGFLMIFGKLKQPFTGMQNFTYKKAPFLGLLPMLGAFSTAAFSFQGTELIGITAGESDNPEESIPKATKQIFWRILLFYILSIFVISCLIPYDSPFLLGSSTKDIAISPFTLVFKQSGLNSAASIMNFVILISVLSSANSGIYAATRMLYSLSYHEGALSIFIRTNKRGVPSLALFVTTFIGLLIFFMNFFEVRIYDFLVTASGLTGFIAWLGISISHLRFRMVLKKKNIPLNSLKYRAKFFPLGPILSTLICIMIILEKGVELTIDFNWYELLITYSCIPIFLILFLGYKLKHHTKLIPLNDVNIKK</sequence>
<name>A0A0R2CKT2_9LACO</name>
<dbReference type="PANTHER" id="PTHR43341:SF1">
    <property type="entry name" value="GENERAL AMINO-ACID PERMEASE GAP1"/>
    <property type="match status" value="1"/>
</dbReference>
<evidence type="ECO:0000256" key="7">
    <source>
        <dbReference type="SAM" id="Phobius"/>
    </source>
</evidence>
<dbReference type="PROSITE" id="PS00218">
    <property type="entry name" value="AMINO_ACID_PERMEASE_1"/>
    <property type="match status" value="1"/>
</dbReference>
<keyword evidence="2" id="KW-0813">Transport</keyword>
<feature type="transmembrane region" description="Helical" evidence="7">
    <location>
        <begin position="347"/>
        <end position="370"/>
    </location>
</feature>
<protein>
    <submittedName>
        <fullName evidence="9">Lysine-specific permease</fullName>
    </submittedName>
</protein>
<evidence type="ECO:0000256" key="1">
    <source>
        <dbReference type="ARBA" id="ARBA00004141"/>
    </source>
</evidence>
<feature type="transmembrane region" description="Helical" evidence="7">
    <location>
        <begin position="138"/>
        <end position="156"/>
    </location>
</feature>
<dbReference type="Pfam" id="PF00324">
    <property type="entry name" value="AA_permease"/>
    <property type="match status" value="1"/>
</dbReference>
<keyword evidence="4" id="KW-0029">Amino-acid transport</keyword>
<reference evidence="9 10" key="1">
    <citation type="journal article" date="2015" name="Genome Announc.">
        <title>Expanding the biotechnology potential of lactobacilli through comparative genomics of 213 strains and associated genera.</title>
        <authorList>
            <person name="Sun Z."/>
            <person name="Harris H.M."/>
            <person name="McCann A."/>
            <person name="Guo C."/>
            <person name="Argimon S."/>
            <person name="Zhang W."/>
            <person name="Yang X."/>
            <person name="Jeffery I.B."/>
            <person name="Cooney J.C."/>
            <person name="Kagawa T.F."/>
            <person name="Liu W."/>
            <person name="Song Y."/>
            <person name="Salvetti E."/>
            <person name="Wrobel A."/>
            <person name="Rasinkangas P."/>
            <person name="Parkhill J."/>
            <person name="Rea M.C."/>
            <person name="O'Sullivan O."/>
            <person name="Ritari J."/>
            <person name="Douillard F.P."/>
            <person name="Paul Ross R."/>
            <person name="Yang R."/>
            <person name="Briner A.E."/>
            <person name="Felis G.E."/>
            <person name="de Vos W.M."/>
            <person name="Barrangou R."/>
            <person name="Klaenhammer T.R."/>
            <person name="Caufield P.W."/>
            <person name="Cui Y."/>
            <person name="Zhang H."/>
            <person name="O'Toole P.W."/>
        </authorList>
    </citation>
    <scope>NUCLEOTIDE SEQUENCE [LARGE SCALE GENOMIC DNA]</scope>
    <source>
        <strain evidence="9 10">DSM 20605</strain>
    </source>
</reference>
<gene>
    <name evidence="9" type="ORF">FD21_GL000402</name>
</gene>
<accession>A0A0R2CKT2</accession>
<dbReference type="PIRSF" id="PIRSF006060">
    <property type="entry name" value="AA_transporter"/>
    <property type="match status" value="1"/>
</dbReference>
<dbReference type="GO" id="GO:0016020">
    <property type="term" value="C:membrane"/>
    <property type="evidence" value="ECO:0007669"/>
    <property type="project" value="UniProtKB-SubCell"/>
</dbReference>
<feature type="transmembrane region" description="Helical" evidence="7">
    <location>
        <begin position="220"/>
        <end position="241"/>
    </location>
</feature>
<proteinExistence type="predicted"/>
<evidence type="ECO:0000256" key="2">
    <source>
        <dbReference type="ARBA" id="ARBA00022448"/>
    </source>
</evidence>
<dbReference type="eggNOG" id="COG0833">
    <property type="taxonomic scope" value="Bacteria"/>
</dbReference>
<comment type="caution">
    <text evidence="9">The sequence shown here is derived from an EMBL/GenBank/DDBJ whole genome shotgun (WGS) entry which is preliminary data.</text>
</comment>
<organism evidence="9 10">
    <name type="scientific">Liquorilactobacillus vini DSM 20605</name>
    <dbReference type="NCBI Taxonomy" id="1133569"/>
    <lineage>
        <taxon>Bacteria</taxon>
        <taxon>Bacillati</taxon>
        <taxon>Bacillota</taxon>
        <taxon>Bacilli</taxon>
        <taxon>Lactobacillales</taxon>
        <taxon>Lactobacillaceae</taxon>
        <taxon>Liquorilactobacillus</taxon>
    </lineage>
</organism>
<evidence type="ECO:0000256" key="4">
    <source>
        <dbReference type="ARBA" id="ARBA00022970"/>
    </source>
</evidence>
<dbReference type="STRING" id="1133569.FD21_GL000402"/>
<dbReference type="Proteomes" id="UP000051576">
    <property type="component" value="Unassembled WGS sequence"/>
</dbReference>
<dbReference type="PATRIC" id="fig|1133569.4.peg.426"/>
<feature type="domain" description="Amino acid permease/ SLC12A" evidence="8">
    <location>
        <begin position="1"/>
        <end position="444"/>
    </location>
</feature>
<dbReference type="InterPro" id="IPR004840">
    <property type="entry name" value="Amino_acid_permease_CS"/>
</dbReference>
<dbReference type="Gene3D" id="1.20.1740.10">
    <property type="entry name" value="Amino acid/polyamine transporter I"/>
    <property type="match status" value="1"/>
</dbReference>
<feature type="transmembrane region" description="Helical" evidence="7">
    <location>
        <begin position="27"/>
        <end position="46"/>
    </location>
</feature>
<dbReference type="GO" id="GO:0015171">
    <property type="term" value="F:amino acid transmembrane transporter activity"/>
    <property type="evidence" value="ECO:0007669"/>
    <property type="project" value="TreeGrafter"/>
</dbReference>
<dbReference type="InterPro" id="IPR004841">
    <property type="entry name" value="AA-permease/SLC12A_dom"/>
</dbReference>
<evidence type="ECO:0000256" key="6">
    <source>
        <dbReference type="ARBA" id="ARBA00023136"/>
    </source>
</evidence>
<feature type="transmembrane region" description="Helical" evidence="7">
    <location>
        <begin position="419"/>
        <end position="439"/>
    </location>
</feature>
<feature type="transmembrane region" description="Helical" evidence="7">
    <location>
        <begin position="274"/>
        <end position="294"/>
    </location>
</feature>
<keyword evidence="6 7" id="KW-0472">Membrane</keyword>